<dbReference type="Pfam" id="PF00561">
    <property type="entry name" value="Abhydrolase_1"/>
    <property type="match status" value="1"/>
</dbReference>
<dbReference type="SUPFAM" id="SSF53474">
    <property type="entry name" value="alpha/beta-Hydrolases"/>
    <property type="match status" value="1"/>
</dbReference>
<dbReference type="RefSeq" id="WP_344264104.1">
    <property type="nucleotide sequence ID" value="NZ_BAAAMR010000013.1"/>
</dbReference>
<accession>A0ABP5K9Z0</accession>
<evidence type="ECO:0000256" key="1">
    <source>
        <dbReference type="ARBA" id="ARBA00022559"/>
    </source>
</evidence>
<dbReference type="EMBL" id="BAAAMR010000013">
    <property type="protein sequence ID" value="GAA2129384.1"/>
    <property type="molecule type" value="Genomic_DNA"/>
</dbReference>
<comment type="caution">
    <text evidence="3">The sequence shown here is derived from an EMBL/GenBank/DDBJ whole genome shotgun (WGS) entry which is preliminary data.</text>
</comment>
<reference evidence="4" key="1">
    <citation type="journal article" date="2019" name="Int. J. Syst. Evol. Microbiol.">
        <title>The Global Catalogue of Microorganisms (GCM) 10K type strain sequencing project: providing services to taxonomists for standard genome sequencing and annotation.</title>
        <authorList>
            <consortium name="The Broad Institute Genomics Platform"/>
            <consortium name="The Broad Institute Genome Sequencing Center for Infectious Disease"/>
            <person name="Wu L."/>
            <person name="Ma J."/>
        </authorList>
    </citation>
    <scope>NUCLEOTIDE SEQUENCE [LARGE SCALE GENOMIC DNA]</scope>
    <source>
        <strain evidence="4">JCM 13850</strain>
    </source>
</reference>
<name>A0ABP5K9Z0_9ACTN</name>
<dbReference type="PANTHER" id="PTHR43433">
    <property type="entry name" value="HYDROLASE, ALPHA/BETA FOLD FAMILY PROTEIN"/>
    <property type="match status" value="1"/>
</dbReference>
<dbReference type="PRINTS" id="PR00412">
    <property type="entry name" value="EPOXHYDRLASE"/>
</dbReference>
<dbReference type="InterPro" id="IPR000073">
    <property type="entry name" value="AB_hydrolase_1"/>
</dbReference>
<keyword evidence="3" id="KW-0378">Hydrolase</keyword>
<dbReference type="Gene3D" id="3.40.50.1820">
    <property type="entry name" value="alpha/beta hydrolase"/>
    <property type="match status" value="1"/>
</dbReference>
<dbReference type="PANTHER" id="PTHR43433:SF5">
    <property type="entry name" value="AB HYDROLASE-1 DOMAIN-CONTAINING PROTEIN"/>
    <property type="match status" value="1"/>
</dbReference>
<keyword evidence="1" id="KW-0560">Oxidoreductase</keyword>
<dbReference type="InterPro" id="IPR050471">
    <property type="entry name" value="AB_hydrolase"/>
</dbReference>
<evidence type="ECO:0000259" key="2">
    <source>
        <dbReference type="Pfam" id="PF00561"/>
    </source>
</evidence>
<proteinExistence type="predicted"/>
<dbReference type="InterPro" id="IPR000639">
    <property type="entry name" value="Epox_hydrolase-like"/>
</dbReference>
<dbReference type="InterPro" id="IPR029058">
    <property type="entry name" value="AB_hydrolase_fold"/>
</dbReference>
<gene>
    <name evidence="3" type="ORF">GCM10009727_20830</name>
</gene>
<feature type="domain" description="AB hydrolase-1" evidence="2">
    <location>
        <begin position="25"/>
        <end position="155"/>
    </location>
</feature>
<sequence length="274" mass="28651">MPDLTVRGVRFHVQTPGTGDDADAPVVVFVHGLVMDNLSSFYTTLALPIAGSGARTVLYDLRGHGRTELTPSGHGVADAVADLFAILDALGHHRVHLVAHSFGGVIALNAALARPDRVAGLVLIEAHGPGEGPGWSEGLLNTLARWSLILEYERFADQMLASGRRRAGRQMATADALVNRTTLLADVAAIGPVRPADLAAVRCPVLAVYGQHSDVAAAGRLLLHSVPDCTLHVMAGHGHTALREGTAEILEVVLPWLAHHAGTRVPAAVGGGAR</sequence>
<dbReference type="GO" id="GO:0016787">
    <property type="term" value="F:hydrolase activity"/>
    <property type="evidence" value="ECO:0007669"/>
    <property type="project" value="UniProtKB-KW"/>
</dbReference>
<dbReference type="Proteomes" id="UP001501020">
    <property type="component" value="Unassembled WGS sequence"/>
</dbReference>
<protein>
    <submittedName>
        <fullName evidence="3">Alpha/beta hydrolase</fullName>
    </submittedName>
</protein>
<evidence type="ECO:0000313" key="3">
    <source>
        <dbReference type="EMBL" id="GAA2129384.1"/>
    </source>
</evidence>
<dbReference type="PRINTS" id="PR00111">
    <property type="entry name" value="ABHYDROLASE"/>
</dbReference>
<evidence type="ECO:0000313" key="4">
    <source>
        <dbReference type="Proteomes" id="UP001501020"/>
    </source>
</evidence>
<keyword evidence="4" id="KW-1185">Reference proteome</keyword>
<keyword evidence="1" id="KW-0575">Peroxidase</keyword>
<organism evidence="3 4">
    <name type="scientific">Actinomadura napierensis</name>
    <dbReference type="NCBI Taxonomy" id="267854"/>
    <lineage>
        <taxon>Bacteria</taxon>
        <taxon>Bacillati</taxon>
        <taxon>Actinomycetota</taxon>
        <taxon>Actinomycetes</taxon>
        <taxon>Streptosporangiales</taxon>
        <taxon>Thermomonosporaceae</taxon>
        <taxon>Actinomadura</taxon>
    </lineage>
</organism>